<organism evidence="1">
    <name type="scientific">Myoviridae sp. ctLnO19</name>
    <dbReference type="NCBI Taxonomy" id="2825085"/>
    <lineage>
        <taxon>Viruses</taxon>
        <taxon>Duplodnaviria</taxon>
        <taxon>Heunggongvirae</taxon>
        <taxon>Uroviricota</taxon>
        <taxon>Caudoviricetes</taxon>
    </lineage>
</organism>
<protein>
    <submittedName>
        <fullName evidence="1">Uncharacterized protein</fullName>
    </submittedName>
</protein>
<dbReference type="EMBL" id="BK015301">
    <property type="protein sequence ID" value="DAE00277.1"/>
    <property type="molecule type" value="Genomic_DNA"/>
</dbReference>
<accession>A0A8S5P0T4</accession>
<proteinExistence type="predicted"/>
<reference evidence="1" key="1">
    <citation type="journal article" date="2021" name="Proc. Natl. Acad. Sci. U.S.A.">
        <title>A Catalog of Tens of Thousands of Viruses from Human Metagenomes Reveals Hidden Associations with Chronic Diseases.</title>
        <authorList>
            <person name="Tisza M.J."/>
            <person name="Buck C.B."/>
        </authorList>
    </citation>
    <scope>NUCLEOTIDE SEQUENCE</scope>
    <source>
        <strain evidence="1">CtLnO19</strain>
    </source>
</reference>
<sequence>MSLQSDIRAVADAAFEQGERSKGLAFAIGFAFGVISANKVEETTNPDKTFLELFFQSTSESISVLNETLLFDVREAQRIARAIFNLVTGVRSQAVVVNEGSSLLEVLFNVSSYLDKEDVDFFNSNIATCVAIYQLIRESQKINAPLVSLVDD</sequence>
<evidence type="ECO:0000313" key="1">
    <source>
        <dbReference type="EMBL" id="DAE00277.1"/>
    </source>
</evidence>
<name>A0A8S5P0T4_9CAUD</name>